<organism evidence="10 11">
    <name type="scientific">Carpinus fangiana</name>
    <dbReference type="NCBI Taxonomy" id="176857"/>
    <lineage>
        <taxon>Eukaryota</taxon>
        <taxon>Viridiplantae</taxon>
        <taxon>Streptophyta</taxon>
        <taxon>Embryophyta</taxon>
        <taxon>Tracheophyta</taxon>
        <taxon>Spermatophyta</taxon>
        <taxon>Magnoliopsida</taxon>
        <taxon>eudicotyledons</taxon>
        <taxon>Gunneridae</taxon>
        <taxon>Pentapetalae</taxon>
        <taxon>rosids</taxon>
        <taxon>fabids</taxon>
        <taxon>Fagales</taxon>
        <taxon>Betulaceae</taxon>
        <taxon>Carpinus</taxon>
    </lineage>
</organism>
<evidence type="ECO:0000313" key="10">
    <source>
        <dbReference type="EMBL" id="KAE8124879.1"/>
    </source>
</evidence>
<dbReference type="Pfam" id="PF13962">
    <property type="entry name" value="PGG"/>
    <property type="match status" value="1"/>
</dbReference>
<evidence type="ECO:0000256" key="1">
    <source>
        <dbReference type="ARBA" id="ARBA00004141"/>
    </source>
</evidence>
<evidence type="ECO:0000256" key="5">
    <source>
        <dbReference type="ARBA" id="ARBA00023043"/>
    </source>
</evidence>
<feature type="repeat" description="ANK" evidence="7">
    <location>
        <begin position="79"/>
        <end position="106"/>
    </location>
</feature>
<dbReference type="InterPro" id="IPR002110">
    <property type="entry name" value="Ankyrin_rpt"/>
</dbReference>
<feature type="transmembrane region" description="Helical" evidence="8">
    <location>
        <begin position="307"/>
        <end position="325"/>
    </location>
</feature>
<dbReference type="InterPro" id="IPR036770">
    <property type="entry name" value="Ankyrin_rpt-contain_sf"/>
</dbReference>
<dbReference type="Gene3D" id="1.25.40.20">
    <property type="entry name" value="Ankyrin repeat-containing domain"/>
    <property type="match status" value="2"/>
</dbReference>
<dbReference type="GO" id="GO:0005886">
    <property type="term" value="C:plasma membrane"/>
    <property type="evidence" value="ECO:0007669"/>
    <property type="project" value="TreeGrafter"/>
</dbReference>
<evidence type="ECO:0000256" key="6">
    <source>
        <dbReference type="ARBA" id="ARBA00023136"/>
    </source>
</evidence>
<evidence type="ECO:0000313" key="11">
    <source>
        <dbReference type="Proteomes" id="UP000327013"/>
    </source>
</evidence>
<feature type="transmembrane region" description="Helical" evidence="8">
    <location>
        <begin position="442"/>
        <end position="464"/>
    </location>
</feature>
<feature type="transmembrane region" description="Helical" evidence="8">
    <location>
        <begin position="368"/>
        <end position="388"/>
    </location>
</feature>
<comment type="subcellular location">
    <subcellularLocation>
        <location evidence="1">Membrane</location>
        <topology evidence="1">Multi-pass membrane protein</topology>
    </subcellularLocation>
</comment>
<evidence type="ECO:0000256" key="4">
    <source>
        <dbReference type="ARBA" id="ARBA00022989"/>
    </source>
</evidence>
<keyword evidence="3" id="KW-0677">Repeat</keyword>
<dbReference type="PANTHER" id="PTHR24186:SF37">
    <property type="entry name" value="PGG DOMAIN-CONTAINING PROTEIN"/>
    <property type="match status" value="1"/>
</dbReference>
<dbReference type="Proteomes" id="UP000327013">
    <property type="component" value="Chromosome 8"/>
</dbReference>
<dbReference type="PROSITE" id="PS50297">
    <property type="entry name" value="ANK_REP_REGION"/>
    <property type="match status" value="2"/>
</dbReference>
<dbReference type="PANTHER" id="PTHR24186">
    <property type="entry name" value="PROTEIN PHOSPHATASE 1 REGULATORY SUBUNIT"/>
    <property type="match status" value="1"/>
</dbReference>
<feature type="domain" description="PGG" evidence="9">
    <location>
        <begin position="300"/>
        <end position="423"/>
    </location>
</feature>
<dbReference type="OrthoDB" id="1585477at2759"/>
<keyword evidence="4 8" id="KW-1133">Transmembrane helix</keyword>
<dbReference type="EMBL" id="CM017328">
    <property type="protein sequence ID" value="KAE8124879.1"/>
    <property type="molecule type" value="Genomic_DNA"/>
</dbReference>
<dbReference type="InterPro" id="IPR026961">
    <property type="entry name" value="PGG_dom"/>
</dbReference>
<feature type="repeat" description="ANK" evidence="7">
    <location>
        <begin position="45"/>
        <end position="77"/>
    </location>
</feature>
<evidence type="ECO:0000256" key="2">
    <source>
        <dbReference type="ARBA" id="ARBA00022692"/>
    </source>
</evidence>
<feature type="repeat" description="ANK" evidence="7">
    <location>
        <begin position="113"/>
        <end position="134"/>
    </location>
</feature>
<feature type="transmembrane region" description="Helical" evidence="8">
    <location>
        <begin position="400"/>
        <end position="422"/>
    </location>
</feature>
<protein>
    <recommendedName>
        <fullName evidence="9">PGG domain-containing protein</fullName>
    </recommendedName>
</protein>
<name>A0A5N6RT85_9ROSI</name>
<sequence length="485" mass="54492">MDRMHVEEESMVALYQASLNGCVSTLNTLIQRDPLILNKLSLTSFSETPLHFAALLGHLEFTRVLVSKKSKLAEEVDSLGRTPLHLASAEGHTEIVKALLKANTSVCFSFDQDERIPLHFAAMRGRIEIIKELIIAQPESIRVNLNGDSVLHLCVQYNHLDALKLLVESNDCNEFRNSKDHDGNSILHLAVMLKQIKAIKYLLSLAEIRRDANAMNKIGYTALDVLEICPRDFKCFEIQNILNDAGLRRSTDLNSSLPLTQSRTVTIDEAQSRQPARSRFRRCWGFVFSSLAKHLKNQENWIEETRGALMVVATVIASMAFQAGISPPGGVWQPNTSSSTVGFNCREDDTCKDGKAVLSYAYSDDYQVFISCNNISFIASVCVLFLVISGFPLTTNFFMWFLTLAMNISVASMTFAYIYAVSLVTPIEVSSRYDALLEPLEYIWLGVIVIVTLIHIIRPLSWMVKKLRNFRRDSKTGRVENPTNV</sequence>
<keyword evidence="2 8" id="KW-0812">Transmembrane</keyword>
<dbReference type="Pfam" id="PF12796">
    <property type="entry name" value="Ank_2"/>
    <property type="match status" value="2"/>
</dbReference>
<evidence type="ECO:0000256" key="8">
    <source>
        <dbReference type="SAM" id="Phobius"/>
    </source>
</evidence>
<gene>
    <name evidence="10" type="ORF">FH972_019724</name>
</gene>
<evidence type="ECO:0000259" key="9">
    <source>
        <dbReference type="Pfam" id="PF13962"/>
    </source>
</evidence>
<evidence type="ECO:0000256" key="7">
    <source>
        <dbReference type="PROSITE-ProRule" id="PRU00023"/>
    </source>
</evidence>
<dbReference type="PROSITE" id="PS50088">
    <property type="entry name" value="ANK_REPEAT"/>
    <property type="match status" value="3"/>
</dbReference>
<dbReference type="SUPFAM" id="SSF48403">
    <property type="entry name" value="Ankyrin repeat"/>
    <property type="match status" value="1"/>
</dbReference>
<evidence type="ECO:0000256" key="3">
    <source>
        <dbReference type="ARBA" id="ARBA00022737"/>
    </source>
</evidence>
<proteinExistence type="predicted"/>
<keyword evidence="11" id="KW-1185">Reference proteome</keyword>
<keyword evidence="5 7" id="KW-0040">ANK repeat</keyword>
<accession>A0A5N6RT85</accession>
<dbReference type="AlphaFoldDB" id="A0A5N6RT85"/>
<reference evidence="10 11" key="1">
    <citation type="submission" date="2019-06" db="EMBL/GenBank/DDBJ databases">
        <title>A chromosomal-level reference genome of Carpinus fangiana (Coryloideae, Betulaceae).</title>
        <authorList>
            <person name="Yang X."/>
            <person name="Wang Z."/>
            <person name="Zhang L."/>
            <person name="Hao G."/>
            <person name="Liu J."/>
            <person name="Yang Y."/>
        </authorList>
    </citation>
    <scope>NUCLEOTIDE SEQUENCE [LARGE SCALE GENOMIC DNA]</scope>
    <source>
        <strain evidence="10">Cfa_2016G</strain>
        <tissue evidence="10">Leaf</tissue>
    </source>
</reference>
<keyword evidence="6 8" id="KW-0472">Membrane</keyword>
<dbReference type="SMART" id="SM00248">
    <property type="entry name" value="ANK"/>
    <property type="match status" value="6"/>
</dbReference>